<evidence type="ECO:0000313" key="3">
    <source>
        <dbReference type="Proteomes" id="UP001305414"/>
    </source>
</evidence>
<proteinExistence type="predicted"/>
<dbReference type="Proteomes" id="UP001305414">
    <property type="component" value="Unassembled WGS sequence"/>
</dbReference>
<reference evidence="2 3" key="1">
    <citation type="submission" date="2023-10" db="EMBL/GenBank/DDBJ databases">
        <title>Draft genome sequence of Xylaria bambusicola isolate GMP-LS, the root and basal stem rot pathogen of sugarcane in Indonesia.</title>
        <authorList>
            <person name="Selvaraj P."/>
            <person name="Muralishankar V."/>
            <person name="Muruganantham S."/>
            <person name="Sp S."/>
            <person name="Haryani S."/>
            <person name="Lau K.J.X."/>
            <person name="Naqvi N.I."/>
        </authorList>
    </citation>
    <scope>NUCLEOTIDE SEQUENCE [LARGE SCALE GENOMIC DNA]</scope>
    <source>
        <strain evidence="2">GMP-LS</strain>
    </source>
</reference>
<sequence>MTDGQLIVETTHHTPRAVQDPRGYQSQEVALQHQTRCVGESLDKTGALRGNAAVVATMLHTPGLGAGWKGNTAPDTFRYCQSQVPEVIHDDYDALRKFSGGELLGEIRR</sequence>
<organism evidence="2 3">
    <name type="scientific">Xylaria bambusicola</name>
    <dbReference type="NCBI Taxonomy" id="326684"/>
    <lineage>
        <taxon>Eukaryota</taxon>
        <taxon>Fungi</taxon>
        <taxon>Dikarya</taxon>
        <taxon>Ascomycota</taxon>
        <taxon>Pezizomycotina</taxon>
        <taxon>Sordariomycetes</taxon>
        <taxon>Xylariomycetidae</taxon>
        <taxon>Xylariales</taxon>
        <taxon>Xylariaceae</taxon>
        <taxon>Xylaria</taxon>
    </lineage>
</organism>
<gene>
    <name evidence="2" type="ORF">RRF57_005903</name>
</gene>
<feature type="region of interest" description="Disordered" evidence="1">
    <location>
        <begin position="1"/>
        <end position="23"/>
    </location>
</feature>
<evidence type="ECO:0000256" key="1">
    <source>
        <dbReference type="SAM" id="MobiDB-lite"/>
    </source>
</evidence>
<evidence type="ECO:0000313" key="2">
    <source>
        <dbReference type="EMBL" id="KAK5630188.1"/>
    </source>
</evidence>
<comment type="caution">
    <text evidence="2">The sequence shown here is derived from an EMBL/GenBank/DDBJ whole genome shotgun (WGS) entry which is preliminary data.</text>
</comment>
<name>A0AAN7Z8C6_9PEZI</name>
<dbReference type="EMBL" id="JAWHQM010000015">
    <property type="protein sequence ID" value="KAK5630188.1"/>
    <property type="molecule type" value="Genomic_DNA"/>
</dbReference>
<accession>A0AAN7Z8C6</accession>
<dbReference type="AlphaFoldDB" id="A0AAN7Z8C6"/>
<keyword evidence="3" id="KW-1185">Reference proteome</keyword>
<protein>
    <submittedName>
        <fullName evidence="2">Uncharacterized protein</fullName>
    </submittedName>
</protein>